<feature type="compositionally biased region" description="Low complexity" evidence="1">
    <location>
        <begin position="38"/>
        <end position="49"/>
    </location>
</feature>
<feature type="domain" description="DnaJ homologue subfamily C member 28 conserved" evidence="2">
    <location>
        <begin position="91"/>
        <end position="153"/>
    </location>
</feature>
<evidence type="ECO:0000259" key="2">
    <source>
        <dbReference type="Pfam" id="PF09350"/>
    </source>
</evidence>
<organism evidence="3 4">
    <name type="scientific">Datura stramonium</name>
    <name type="common">Jimsonweed</name>
    <name type="synonym">Common thornapple</name>
    <dbReference type="NCBI Taxonomy" id="4076"/>
    <lineage>
        <taxon>Eukaryota</taxon>
        <taxon>Viridiplantae</taxon>
        <taxon>Streptophyta</taxon>
        <taxon>Embryophyta</taxon>
        <taxon>Tracheophyta</taxon>
        <taxon>Spermatophyta</taxon>
        <taxon>Magnoliopsida</taxon>
        <taxon>eudicotyledons</taxon>
        <taxon>Gunneridae</taxon>
        <taxon>Pentapetalae</taxon>
        <taxon>asterids</taxon>
        <taxon>lamiids</taxon>
        <taxon>Solanales</taxon>
        <taxon>Solanaceae</taxon>
        <taxon>Solanoideae</taxon>
        <taxon>Datureae</taxon>
        <taxon>Datura</taxon>
    </lineage>
</organism>
<gene>
    <name evidence="3" type="ORF">HAX54_008339</name>
</gene>
<dbReference type="Proteomes" id="UP000823775">
    <property type="component" value="Unassembled WGS sequence"/>
</dbReference>
<evidence type="ECO:0000313" key="4">
    <source>
        <dbReference type="Proteomes" id="UP000823775"/>
    </source>
</evidence>
<comment type="caution">
    <text evidence="3">The sequence shown here is derived from an EMBL/GenBank/DDBJ whole genome shotgun (WGS) entry which is preliminary data.</text>
</comment>
<feature type="compositionally biased region" description="Polar residues" evidence="1">
    <location>
        <begin position="11"/>
        <end position="20"/>
    </location>
</feature>
<evidence type="ECO:0000256" key="1">
    <source>
        <dbReference type="SAM" id="MobiDB-lite"/>
    </source>
</evidence>
<dbReference type="PANTHER" id="PTHR39158:SF1">
    <property type="entry name" value="DNAJ HOMOLOG SUBFAMILY C MEMBER 28"/>
    <property type="match status" value="1"/>
</dbReference>
<dbReference type="Pfam" id="PF09350">
    <property type="entry name" value="DJC28_CD"/>
    <property type="match status" value="1"/>
</dbReference>
<dbReference type="PANTHER" id="PTHR39158">
    <property type="entry name" value="OS08G0560600 PROTEIN"/>
    <property type="match status" value="1"/>
</dbReference>
<accession>A0ABS8TEL8</accession>
<reference evidence="3 4" key="1">
    <citation type="journal article" date="2021" name="BMC Genomics">
        <title>Datura genome reveals duplications of psychoactive alkaloid biosynthetic genes and high mutation rate following tissue culture.</title>
        <authorList>
            <person name="Rajewski A."/>
            <person name="Carter-House D."/>
            <person name="Stajich J."/>
            <person name="Litt A."/>
        </authorList>
    </citation>
    <scope>NUCLEOTIDE SEQUENCE [LARGE SCALE GENOMIC DNA]</scope>
    <source>
        <strain evidence="3">AR-01</strain>
    </source>
</reference>
<keyword evidence="4" id="KW-1185">Reference proteome</keyword>
<dbReference type="InterPro" id="IPR052573">
    <property type="entry name" value="DnaJ_C_subfamily_28"/>
</dbReference>
<evidence type="ECO:0000313" key="3">
    <source>
        <dbReference type="EMBL" id="MCD7469369.1"/>
    </source>
</evidence>
<name>A0ABS8TEL8_DATST</name>
<protein>
    <recommendedName>
        <fullName evidence="2">DnaJ homologue subfamily C member 28 conserved domain-containing protein</fullName>
    </recommendedName>
</protein>
<sequence length="226" mass="25912">MAARFARSIRALSSSTTHNSEAGIDTVGHGIFKPRRASSSSFPPESQFPKTNKKLTDRLSGVIDAVNDRKLPPELRGQRDAVRSETDIINVVEQRIWHSMVEGQFENLPGKGKPLDLNTNPHADPAEDTLYRILSRNKCAPEWVELNKEIRNRVIEWRSTLKKAWTHRGSANDSQWIEASESLKLQMRDINNKVFRYNLIVPFGRQMFGLKWEKEMDRLKEESTGN</sequence>
<proteinExistence type="predicted"/>
<feature type="region of interest" description="Disordered" evidence="1">
    <location>
        <begin position="1"/>
        <end position="52"/>
    </location>
</feature>
<dbReference type="InterPro" id="IPR018961">
    <property type="entry name" value="DnaJ_homolog_subfam-C_membr-28"/>
</dbReference>
<dbReference type="EMBL" id="JACEIK010001436">
    <property type="protein sequence ID" value="MCD7469369.1"/>
    <property type="molecule type" value="Genomic_DNA"/>
</dbReference>